<comment type="caution">
    <text evidence="1">The sequence shown here is derived from an EMBL/GenBank/DDBJ whole genome shotgun (WGS) entry which is preliminary data.</text>
</comment>
<name>A0ABN7NHK1_9BURK</name>
<keyword evidence="2" id="KW-1185">Reference proteome</keyword>
<reference evidence="1 2" key="1">
    <citation type="submission" date="2021-02" db="EMBL/GenBank/DDBJ databases">
        <authorList>
            <person name="Vanwijnsberghe S."/>
        </authorList>
    </citation>
    <scope>NUCLEOTIDE SEQUENCE [LARGE SCALE GENOMIC DNA]</scope>
    <source>
        <strain evidence="1 2">R-69658</strain>
    </source>
</reference>
<evidence type="ECO:0000313" key="2">
    <source>
        <dbReference type="Proteomes" id="UP000674425"/>
    </source>
</evidence>
<dbReference type="EMBL" id="CAJNAU010000258">
    <property type="protein sequence ID" value="CAE6870269.1"/>
    <property type="molecule type" value="Genomic_DNA"/>
</dbReference>
<protein>
    <submittedName>
        <fullName evidence="1">Uncharacterized protein</fullName>
    </submittedName>
</protein>
<accession>A0ABN7NHK1</accession>
<dbReference type="RefSeq" id="WP_200623194.1">
    <property type="nucleotide sequence ID" value="NZ_CAJNAU010000258.1"/>
</dbReference>
<evidence type="ECO:0000313" key="1">
    <source>
        <dbReference type="EMBL" id="CAE6870269.1"/>
    </source>
</evidence>
<organism evidence="1 2">
    <name type="scientific">Paraburkholderia aspalathi</name>
    <dbReference type="NCBI Taxonomy" id="1324617"/>
    <lineage>
        <taxon>Bacteria</taxon>
        <taxon>Pseudomonadati</taxon>
        <taxon>Pseudomonadota</taxon>
        <taxon>Betaproteobacteria</taxon>
        <taxon>Burkholderiales</taxon>
        <taxon>Burkholderiaceae</taxon>
        <taxon>Paraburkholderia</taxon>
    </lineage>
</organism>
<gene>
    <name evidence="1" type="ORF">R69658_08114</name>
</gene>
<dbReference type="Proteomes" id="UP000674425">
    <property type="component" value="Unassembled WGS sequence"/>
</dbReference>
<proteinExistence type="predicted"/>
<sequence length="187" mass="20643">MDAKMNKKMLALLQSRIGRTAVGPSTARGMGPAGTIGSARQFLQTFDLRALKVGTASAYRRRLDAATDALVAALPAGGNHWGSARKFLNIFVRNCSYNRFLCEAHRLDQMEPWMEIPLDSHVAKGLRTVAASDCADLPRWTTVIGLTPEVSDQWQAVARSFAEREGIHRVHLDVIFWNGAHMQKPSV</sequence>